<dbReference type="Proteomes" id="UP000598032">
    <property type="component" value="Unassembled WGS sequence"/>
</dbReference>
<dbReference type="InterPro" id="IPR029058">
    <property type="entry name" value="AB_hydrolase_fold"/>
</dbReference>
<dbReference type="PANTHER" id="PTHR43194">
    <property type="entry name" value="HYDROLASE ALPHA/BETA FOLD FAMILY"/>
    <property type="match status" value="1"/>
</dbReference>
<dbReference type="CDD" id="cd12808">
    <property type="entry name" value="Esterase_713_like-1"/>
    <property type="match status" value="1"/>
</dbReference>
<dbReference type="Pfam" id="PF00561">
    <property type="entry name" value="Abhydrolase_1"/>
    <property type="match status" value="1"/>
</dbReference>
<keyword evidence="3" id="KW-1185">Reference proteome</keyword>
<accession>A0ABM8NXG2</accession>
<dbReference type="EMBL" id="CAJHCP010000010">
    <property type="protein sequence ID" value="CAD6548185.1"/>
    <property type="molecule type" value="Genomic_DNA"/>
</dbReference>
<name>A0ABM8NXG2_9BURK</name>
<organism evidence="2 3">
    <name type="scientific">Paraburkholderia metrosideri</name>
    <dbReference type="NCBI Taxonomy" id="580937"/>
    <lineage>
        <taxon>Bacteria</taxon>
        <taxon>Pseudomonadati</taxon>
        <taxon>Pseudomonadota</taxon>
        <taxon>Betaproteobacteria</taxon>
        <taxon>Burkholderiales</taxon>
        <taxon>Burkholderiaceae</taxon>
        <taxon>Paraburkholderia</taxon>
    </lineage>
</organism>
<dbReference type="SUPFAM" id="SSF53474">
    <property type="entry name" value="alpha/beta-Hydrolases"/>
    <property type="match status" value="1"/>
</dbReference>
<protein>
    <recommendedName>
        <fullName evidence="1">AB hydrolase-1 domain-containing protein</fullName>
    </recommendedName>
</protein>
<evidence type="ECO:0000313" key="3">
    <source>
        <dbReference type="Proteomes" id="UP000598032"/>
    </source>
</evidence>
<sequence>MSTIGNSSDATSDIAAPLQVRDIGSFHVGGQMVSLTGMAPRLRVSTAHGAVHPIDPNGEMIVGQMYVQYVKLAAPRSRHPLLLWHGGGMSGVNWETTPDGRAGWQMFFLRAGFDVFVSDAVERGRASWAPYPDVYPDAPYFRTAREAWEETFRFGPADSWHADPAQRHSHDGLRFPVAQMETFMSQFVPRWGGNDTLTQHAYDALIGRLDSSIVLTHSQGGNFGLNAALHAPDRIKAVISLEPSGAPDPDHCDPTVLRGIPHVFIWGDYLDQHPFWVNSVPKVRRWYEALIAAGVDAQWIDLPSRGIAGNSHALMADTNSDSIAGIVLDWIREKKLAAPN</sequence>
<feature type="domain" description="AB hydrolase-1" evidence="1">
    <location>
        <begin position="213"/>
        <end position="263"/>
    </location>
</feature>
<evidence type="ECO:0000259" key="1">
    <source>
        <dbReference type="Pfam" id="PF00561"/>
    </source>
</evidence>
<dbReference type="InterPro" id="IPR000073">
    <property type="entry name" value="AB_hydrolase_1"/>
</dbReference>
<gene>
    <name evidence="2" type="ORF">LMG28140_04555</name>
</gene>
<dbReference type="Gene3D" id="3.40.50.1820">
    <property type="entry name" value="alpha/beta hydrolase"/>
    <property type="match status" value="1"/>
</dbReference>
<proteinExistence type="predicted"/>
<reference evidence="2 3" key="1">
    <citation type="submission" date="2020-10" db="EMBL/GenBank/DDBJ databases">
        <authorList>
            <person name="Peeters C."/>
        </authorList>
    </citation>
    <scope>NUCLEOTIDE SEQUENCE [LARGE SCALE GENOMIC DNA]</scope>
    <source>
        <strain evidence="2 3">LMG 28140</strain>
    </source>
</reference>
<comment type="caution">
    <text evidence="2">The sequence shown here is derived from an EMBL/GenBank/DDBJ whole genome shotgun (WGS) entry which is preliminary data.</text>
</comment>
<dbReference type="PANTHER" id="PTHR43194:SF5">
    <property type="entry name" value="PIMELOYL-[ACYL-CARRIER PROTEIN] METHYL ESTER ESTERASE"/>
    <property type="match status" value="1"/>
</dbReference>
<dbReference type="InterPro" id="IPR050228">
    <property type="entry name" value="Carboxylesterase_BioH"/>
</dbReference>
<evidence type="ECO:0000313" key="2">
    <source>
        <dbReference type="EMBL" id="CAD6548185.1"/>
    </source>
</evidence>